<dbReference type="RefSeq" id="WP_160198007.1">
    <property type="nucleotide sequence ID" value="NZ_QXXA01000013.1"/>
</dbReference>
<dbReference type="Proteomes" id="UP000467132">
    <property type="component" value="Unassembled WGS sequence"/>
</dbReference>
<organism evidence="1 2">
    <name type="scientific">Senegalia massiliensis</name>
    <dbReference type="NCBI Taxonomy" id="1720316"/>
    <lineage>
        <taxon>Bacteria</taxon>
        <taxon>Bacillati</taxon>
        <taxon>Bacillota</taxon>
        <taxon>Clostridia</taxon>
        <taxon>Eubacteriales</taxon>
        <taxon>Clostridiaceae</taxon>
        <taxon>Senegalia</taxon>
    </lineage>
</organism>
<reference evidence="1 2" key="1">
    <citation type="submission" date="2018-08" db="EMBL/GenBank/DDBJ databases">
        <title>Murine metabolic-syndrome-specific gut microbial biobank.</title>
        <authorList>
            <person name="Liu C."/>
        </authorList>
    </citation>
    <scope>NUCLEOTIDE SEQUENCE [LARGE SCALE GENOMIC DNA]</scope>
    <source>
        <strain evidence="1 2">583</strain>
    </source>
</reference>
<proteinExistence type="predicted"/>
<dbReference type="EMBL" id="QXXA01000013">
    <property type="protein sequence ID" value="NBI07541.1"/>
    <property type="molecule type" value="Genomic_DNA"/>
</dbReference>
<dbReference type="AlphaFoldDB" id="A0A845QZ13"/>
<evidence type="ECO:0000313" key="2">
    <source>
        <dbReference type="Proteomes" id="UP000467132"/>
    </source>
</evidence>
<protein>
    <submittedName>
        <fullName evidence="1">Uncharacterized protein</fullName>
    </submittedName>
</protein>
<gene>
    <name evidence="1" type="ORF">D3Z33_11835</name>
</gene>
<name>A0A845QZ13_9CLOT</name>
<comment type="caution">
    <text evidence="1">The sequence shown here is derived from an EMBL/GenBank/DDBJ whole genome shotgun (WGS) entry which is preliminary data.</text>
</comment>
<keyword evidence="2" id="KW-1185">Reference proteome</keyword>
<sequence length="118" mass="13421">MLEMVKSQYLEGSSVTEDIDVESINLQNSKRDITIDLLKEKLLNKIADVIINSDIEIISSLGNTKIAILELLDLYSLEELFYFKRGLEEYETLGEYISEDNLFSVNEVSGQLSLLINL</sequence>
<evidence type="ECO:0000313" key="1">
    <source>
        <dbReference type="EMBL" id="NBI07541.1"/>
    </source>
</evidence>
<accession>A0A845QZ13</accession>